<dbReference type="PROSITE" id="PS51459">
    <property type="entry name" value="FIDO"/>
    <property type="match status" value="1"/>
</dbReference>
<dbReference type="Pfam" id="PF02661">
    <property type="entry name" value="Fic"/>
    <property type="match status" value="1"/>
</dbReference>
<dbReference type="EMBL" id="CYKH01000774">
    <property type="protein sequence ID" value="CUI14218.1"/>
    <property type="molecule type" value="Genomic_DNA"/>
</dbReference>
<keyword evidence="3" id="KW-0132">Cell division</keyword>
<dbReference type="GO" id="GO:0051301">
    <property type="term" value="P:cell division"/>
    <property type="evidence" value="ECO:0007669"/>
    <property type="project" value="UniProtKB-KW"/>
</dbReference>
<protein>
    <submittedName>
        <fullName evidence="3">Cell division protein, Fic-like, putative</fullName>
    </submittedName>
</protein>
<keyword evidence="4" id="KW-1185">Reference proteome</keyword>
<proteinExistence type="predicted"/>
<dbReference type="PANTHER" id="PTHR13504">
    <property type="entry name" value="FIDO DOMAIN-CONTAINING PROTEIN DDB_G0283145"/>
    <property type="match status" value="1"/>
</dbReference>
<dbReference type="SUPFAM" id="SSF140931">
    <property type="entry name" value="Fic-like"/>
    <property type="match status" value="1"/>
</dbReference>
<dbReference type="PANTHER" id="PTHR13504:SF38">
    <property type="entry name" value="FIDO DOMAIN-CONTAINING PROTEIN"/>
    <property type="match status" value="1"/>
</dbReference>
<feature type="active site" evidence="1">
    <location>
        <position position="252"/>
    </location>
</feature>
<feature type="domain" description="Fido" evidence="2">
    <location>
        <begin position="165"/>
        <end position="316"/>
    </location>
</feature>
<organism evidence="3 4">
    <name type="scientific">Bodo saltans</name>
    <name type="common">Flagellated protozoan</name>
    <dbReference type="NCBI Taxonomy" id="75058"/>
    <lineage>
        <taxon>Eukaryota</taxon>
        <taxon>Discoba</taxon>
        <taxon>Euglenozoa</taxon>
        <taxon>Kinetoplastea</taxon>
        <taxon>Metakinetoplastina</taxon>
        <taxon>Eubodonida</taxon>
        <taxon>Bodonidae</taxon>
        <taxon>Bodo</taxon>
    </lineage>
</organism>
<dbReference type="Gene3D" id="1.10.3290.10">
    <property type="entry name" value="Fido-like domain"/>
    <property type="match status" value="1"/>
</dbReference>
<dbReference type="InterPro" id="IPR003812">
    <property type="entry name" value="Fido"/>
</dbReference>
<evidence type="ECO:0000256" key="1">
    <source>
        <dbReference type="PIRSR" id="PIRSR640198-1"/>
    </source>
</evidence>
<dbReference type="AlphaFoldDB" id="A0A0S4KL28"/>
<accession>A0A0S4KL28</accession>
<reference evidence="4" key="1">
    <citation type="submission" date="2015-09" db="EMBL/GenBank/DDBJ databases">
        <authorList>
            <consortium name="Pathogen Informatics"/>
        </authorList>
    </citation>
    <scope>NUCLEOTIDE SEQUENCE [LARGE SCALE GENOMIC DNA]</scope>
    <source>
        <strain evidence="4">Lake Konstanz</strain>
    </source>
</reference>
<name>A0A0S4KL28_BODSA</name>
<keyword evidence="3" id="KW-0131">Cell cycle</keyword>
<dbReference type="OrthoDB" id="536158at2759"/>
<sequence>MLETKVTMATEPFPAHRLVNRFQNQPLINVRTGKPATPVTHVGWEKDDAEYQNKKWEDLITLMPTAIDEANDENADTIQRFLKRAMAVFIFDANRLEGTISSLHREGTTVRAILGFLNGTISAPEAVPWNSEGGREPNSPSSKRQLFQAAAAALYLLRDNASSPLTVGLLRETHRIMMEGSFVDDEDNMLAAGVLRSQPEEEVCAGLWQFIAPDEVLNAVTNLVKRYEQLREENHCPVALATHLFYYLITIHPFMNGNGRLCRMMLAWSLMRDGFPFPVSLSSGRAAARDHYMQAINCARGMPRDDVSPFSELNVMTLVSMERVISNFLGNIAIAAGRPYGESSLTS</sequence>
<dbReference type="Proteomes" id="UP000051952">
    <property type="component" value="Unassembled WGS sequence"/>
</dbReference>
<evidence type="ECO:0000313" key="3">
    <source>
        <dbReference type="EMBL" id="CUI14218.1"/>
    </source>
</evidence>
<dbReference type="InterPro" id="IPR036597">
    <property type="entry name" value="Fido-like_dom_sf"/>
</dbReference>
<gene>
    <name evidence="3" type="ORF">BSAL_78480</name>
</gene>
<dbReference type="InterPro" id="IPR040198">
    <property type="entry name" value="Fido_containing"/>
</dbReference>
<evidence type="ECO:0000259" key="2">
    <source>
        <dbReference type="PROSITE" id="PS51459"/>
    </source>
</evidence>
<dbReference type="VEuPathDB" id="TriTrypDB:BSAL_78480"/>
<evidence type="ECO:0000313" key="4">
    <source>
        <dbReference type="Proteomes" id="UP000051952"/>
    </source>
</evidence>